<organism evidence="2 3">
    <name type="scientific">Methylomonas koyamae</name>
    <dbReference type="NCBI Taxonomy" id="702114"/>
    <lineage>
        <taxon>Bacteria</taxon>
        <taxon>Pseudomonadati</taxon>
        <taxon>Pseudomonadota</taxon>
        <taxon>Gammaproteobacteria</taxon>
        <taxon>Methylococcales</taxon>
        <taxon>Methylococcaceae</taxon>
        <taxon>Methylomonas</taxon>
    </lineage>
</organism>
<dbReference type="EMBL" id="LUUK01000161">
    <property type="protein sequence ID" value="OAI19149.1"/>
    <property type="molecule type" value="Genomic_DNA"/>
</dbReference>
<evidence type="ECO:0000256" key="1">
    <source>
        <dbReference type="SAM" id="MobiDB-lite"/>
    </source>
</evidence>
<sequence>MLLFAGLGGLFAAAAFFEPFNNEKPYTGQTPDQVVRDHLTMPERLGYAILLRSGYAQVQLYDEGEGTAISLSEQKNRQNIALHLSIASSHPELACLRPDYTVAVADIGGIDIHNLTIAILAAEKYNRSAFERRIEFGLADIILRLTGRLPNFSYGLAQLRPEIARQVLRNELGDALSDRDLLALLDNPCQNARLASQYLEILVKQAGAAKTLEALIAQVARTYNGAVTPTIQGLRYADAVIGAYGLIPSDYVGDPAPSVAADVDIHCLTYEPGAVAFSDATMLKSAMLGSGDAAESEQDKNAPVSKKPVVPPAERDIQLKFSTTDPGPGAYTELLAQRRKLWLVEQLTALGYNRQRISIADIRPEESLSAACGDSESKSDLEPSVEIDVSKPVSEAVAE</sequence>
<protein>
    <submittedName>
        <fullName evidence="2">Uncharacterized protein</fullName>
    </submittedName>
</protein>
<name>A0A177NPL4_9GAMM</name>
<feature type="region of interest" description="Disordered" evidence="1">
    <location>
        <begin position="368"/>
        <end position="399"/>
    </location>
</feature>
<comment type="caution">
    <text evidence="2">The sequence shown here is derived from an EMBL/GenBank/DDBJ whole genome shotgun (WGS) entry which is preliminary data.</text>
</comment>
<evidence type="ECO:0000313" key="2">
    <source>
        <dbReference type="EMBL" id="OAI19149.1"/>
    </source>
</evidence>
<proteinExistence type="predicted"/>
<gene>
    <name evidence="2" type="ORF">A1355_04715</name>
</gene>
<accession>A0A177NPL4</accession>
<keyword evidence="3" id="KW-1185">Reference proteome</keyword>
<dbReference type="Proteomes" id="UP000077628">
    <property type="component" value="Unassembled WGS sequence"/>
</dbReference>
<dbReference type="AlphaFoldDB" id="A0A177NPL4"/>
<reference evidence="3" key="1">
    <citation type="submission" date="2016-03" db="EMBL/GenBank/DDBJ databases">
        <authorList>
            <person name="Heylen K."/>
            <person name="De Vos P."/>
            <person name="Vekeman B."/>
        </authorList>
    </citation>
    <scope>NUCLEOTIDE SEQUENCE [LARGE SCALE GENOMIC DNA]</scope>
    <source>
        <strain evidence="3">R-45383</strain>
    </source>
</reference>
<evidence type="ECO:0000313" key="3">
    <source>
        <dbReference type="Proteomes" id="UP000077628"/>
    </source>
</evidence>
<dbReference type="STRING" id="702114.A1355_04715"/>